<evidence type="ECO:0000256" key="1">
    <source>
        <dbReference type="ARBA" id="ARBA00005953"/>
    </source>
</evidence>
<dbReference type="KEGG" id="cbar:PATL70BA_2462"/>
<evidence type="ECO:0000313" key="4">
    <source>
        <dbReference type="Proteomes" id="UP000279029"/>
    </source>
</evidence>
<evidence type="ECO:0000313" key="3">
    <source>
        <dbReference type="EMBL" id="VDN48357.1"/>
    </source>
</evidence>
<keyword evidence="2" id="KW-0378">Hydrolase</keyword>
<evidence type="ECO:0000256" key="2">
    <source>
        <dbReference type="ARBA" id="ARBA00022801"/>
    </source>
</evidence>
<dbReference type="InterPro" id="IPR029069">
    <property type="entry name" value="HotDog_dom_sf"/>
</dbReference>
<comment type="similarity">
    <text evidence="1">Belongs to the 4-hydroxybenzoyl-CoA thioesterase family.</text>
</comment>
<gene>
    <name evidence="3" type="ORF">PATL70BA_2462</name>
</gene>
<protein>
    <submittedName>
        <fullName evidence="3">Acyl-CoA thioesterase</fullName>
    </submittedName>
</protein>
<dbReference type="AlphaFoldDB" id="A0A3P7PXI2"/>
<dbReference type="RefSeq" id="WP_243115914.1">
    <property type="nucleotide sequence ID" value="NZ_LR130778.1"/>
</dbReference>
<proteinExistence type="inferred from homology"/>
<dbReference type="SUPFAM" id="SSF54637">
    <property type="entry name" value="Thioesterase/thiol ester dehydrase-isomerase"/>
    <property type="match status" value="1"/>
</dbReference>
<organism evidence="3 4">
    <name type="scientific">Petrocella atlantisensis</name>
    <dbReference type="NCBI Taxonomy" id="2173034"/>
    <lineage>
        <taxon>Bacteria</taxon>
        <taxon>Bacillati</taxon>
        <taxon>Bacillota</taxon>
        <taxon>Clostridia</taxon>
        <taxon>Lachnospirales</taxon>
        <taxon>Vallitaleaceae</taxon>
        <taxon>Petrocella</taxon>
    </lineage>
</organism>
<dbReference type="EMBL" id="LR130778">
    <property type="protein sequence ID" value="VDN48357.1"/>
    <property type="molecule type" value="Genomic_DNA"/>
</dbReference>
<dbReference type="PANTHER" id="PTHR31793:SF27">
    <property type="entry name" value="NOVEL THIOESTERASE SUPERFAMILY DOMAIN AND SAPOSIN A-TYPE DOMAIN CONTAINING PROTEIN (0610012H03RIK)"/>
    <property type="match status" value="1"/>
</dbReference>
<sequence length="163" mass="19081">MTNKSIEATQTKNHQNMILTPKKSDIIYIRRAHYHETDQMGIVHHSNFIKWFEEARIHLMKAIGTSYKIMEEEGVISPVVSMFCEYKTMVGFDDEVFIHIEIIDYNSIAFKVKYRVTNDDESISYAVGESKHCFLSKEMRIIALKKSHPHINEIFMAEFTKNS</sequence>
<reference evidence="3 4" key="1">
    <citation type="submission" date="2018-09" db="EMBL/GenBank/DDBJ databases">
        <authorList>
            <person name="Postec A."/>
        </authorList>
    </citation>
    <scope>NUCLEOTIDE SEQUENCE [LARGE SCALE GENOMIC DNA]</scope>
    <source>
        <strain evidence="3">70B-A</strain>
    </source>
</reference>
<dbReference type="CDD" id="cd00586">
    <property type="entry name" value="4HBT"/>
    <property type="match status" value="1"/>
</dbReference>
<dbReference type="InterPro" id="IPR006684">
    <property type="entry name" value="YbgC/YbaW"/>
</dbReference>
<accession>A0A3P7PXI2</accession>
<dbReference type="Proteomes" id="UP000279029">
    <property type="component" value="Chromosome"/>
</dbReference>
<dbReference type="Pfam" id="PF13279">
    <property type="entry name" value="4HBT_2"/>
    <property type="match status" value="1"/>
</dbReference>
<dbReference type="InterPro" id="IPR050563">
    <property type="entry name" value="4-hydroxybenzoyl-CoA_TE"/>
</dbReference>
<dbReference type="PANTHER" id="PTHR31793">
    <property type="entry name" value="4-HYDROXYBENZOYL-COA THIOESTERASE FAMILY MEMBER"/>
    <property type="match status" value="1"/>
</dbReference>
<dbReference type="Gene3D" id="3.10.129.10">
    <property type="entry name" value="Hotdog Thioesterase"/>
    <property type="match status" value="1"/>
</dbReference>
<keyword evidence="4" id="KW-1185">Reference proteome</keyword>
<name>A0A3P7PXI2_9FIRM</name>
<dbReference type="NCBIfam" id="TIGR00051">
    <property type="entry name" value="YbgC/FadM family acyl-CoA thioesterase"/>
    <property type="match status" value="1"/>
</dbReference>
<dbReference type="GO" id="GO:0047617">
    <property type="term" value="F:fatty acyl-CoA hydrolase activity"/>
    <property type="evidence" value="ECO:0007669"/>
    <property type="project" value="TreeGrafter"/>
</dbReference>